<comment type="caution">
    <text evidence="2">The sequence shown here is derived from an EMBL/GenBank/DDBJ whole genome shotgun (WGS) entry which is preliminary data.</text>
</comment>
<evidence type="ECO:0000313" key="3">
    <source>
        <dbReference type="Proteomes" id="UP000779070"/>
    </source>
</evidence>
<dbReference type="RefSeq" id="WP_206372085.1">
    <property type="nucleotide sequence ID" value="NZ_CAWPTM010000121.1"/>
</dbReference>
<evidence type="ECO:0000256" key="1">
    <source>
        <dbReference type="SAM" id="MobiDB-lite"/>
    </source>
</evidence>
<reference evidence="2 3" key="1">
    <citation type="submission" date="2021-02" db="EMBL/GenBank/DDBJ databases">
        <title>Draft Genome Sequences of 5 Vibrio neptunius Strains Isolated From of Bivalve Hatcheries.</title>
        <authorList>
            <person name="Galvis F."/>
            <person name="Barja J.L."/>
            <person name="Lemos M.L."/>
            <person name="Balado M."/>
        </authorList>
    </citation>
    <scope>NUCLEOTIDE SEQUENCE [LARGE SCALE GENOMIC DNA]</scope>
    <source>
        <strain evidence="2 3">PP-145.98</strain>
    </source>
</reference>
<dbReference type="Proteomes" id="UP000779070">
    <property type="component" value="Unassembled WGS sequence"/>
</dbReference>
<accession>A0ABS3A9I5</accession>
<dbReference type="EMBL" id="JAFHLB010000047">
    <property type="protein sequence ID" value="MBN3580422.1"/>
    <property type="molecule type" value="Genomic_DNA"/>
</dbReference>
<protein>
    <recommendedName>
        <fullName evidence="4">BIG2 domain-containing protein</fullName>
    </recommendedName>
</protein>
<name>A0ABS3A9I5_9VIBR</name>
<feature type="compositionally biased region" description="Gly residues" evidence="1">
    <location>
        <begin position="54"/>
        <end position="94"/>
    </location>
</feature>
<organism evidence="2 3">
    <name type="scientific">Vibrio neptunius</name>
    <dbReference type="NCBI Taxonomy" id="170651"/>
    <lineage>
        <taxon>Bacteria</taxon>
        <taxon>Pseudomonadati</taxon>
        <taxon>Pseudomonadota</taxon>
        <taxon>Gammaproteobacteria</taxon>
        <taxon>Vibrionales</taxon>
        <taxon>Vibrionaceae</taxon>
        <taxon>Vibrio</taxon>
    </lineage>
</organism>
<sequence length="403" mass="42725">MLGLSGCSEGGETTRLGTEGAAGDTQDSSPNNQDSNNGNSPSLEDGNPSDENNGGSGGGDNSSGGEGGSGGGDNSSGGEGGSGGGDNSSGGEGGSGDDDTPTDSSKLHIRFTRPAPPANSAPHVQRQNQELSGRPFQLEVYSINDELNLQEVTTEVTWTMVDENCGGEPCYTLSPEGRLVAGAIGQFSVQAEYNGLLSPVVSLETPRKLETCGVEGNTDMNHQSEECLHIIAGSSGSIAGKWFTEPPRPLVMRYMYYTKDDTPYNSGYTHSDFWVEGGSGTNAFASMRNDGYDASIENTSRIDAGDFGQSDRYCRDLASIKFNGRDNWRRPYQQELEALSTLSIKSNYGWPVNVYYASSNVHISGGKHKLRYVLMREGSSSVSSFLPGYDDPLSLSPCVSEEP</sequence>
<evidence type="ECO:0000313" key="2">
    <source>
        <dbReference type="EMBL" id="MBN3580422.1"/>
    </source>
</evidence>
<proteinExistence type="predicted"/>
<keyword evidence="3" id="KW-1185">Reference proteome</keyword>
<feature type="compositionally biased region" description="Low complexity" evidence="1">
    <location>
        <begin position="10"/>
        <end position="53"/>
    </location>
</feature>
<gene>
    <name evidence="2" type="ORF">JYA62_22570</name>
</gene>
<evidence type="ECO:0008006" key="4">
    <source>
        <dbReference type="Google" id="ProtNLM"/>
    </source>
</evidence>
<feature type="region of interest" description="Disordered" evidence="1">
    <location>
        <begin position="1"/>
        <end position="129"/>
    </location>
</feature>